<keyword evidence="5" id="KW-1185">Reference proteome</keyword>
<evidence type="ECO:0000313" key="5">
    <source>
        <dbReference type="Proteomes" id="UP001229346"/>
    </source>
</evidence>
<keyword evidence="1" id="KW-0238">DNA-binding</keyword>
<dbReference type="Gene3D" id="1.10.1660.10">
    <property type="match status" value="1"/>
</dbReference>
<gene>
    <name evidence="4" type="ORF">J2T15_002038</name>
</gene>
<dbReference type="InterPro" id="IPR000160">
    <property type="entry name" value="GGDEF_dom"/>
</dbReference>
<dbReference type="InterPro" id="IPR029787">
    <property type="entry name" value="Nucleotide_cyclase"/>
</dbReference>
<accession>A0ABT9TZ07</accession>
<feature type="domain" description="GGDEF" evidence="2">
    <location>
        <begin position="159"/>
        <end position="295"/>
    </location>
</feature>
<evidence type="ECO:0000256" key="1">
    <source>
        <dbReference type="ARBA" id="ARBA00023125"/>
    </source>
</evidence>
<evidence type="ECO:0000259" key="3">
    <source>
        <dbReference type="PROSITE" id="PS50937"/>
    </source>
</evidence>
<reference evidence="4 5" key="1">
    <citation type="submission" date="2023-07" db="EMBL/GenBank/DDBJ databases">
        <title>Sorghum-associated microbial communities from plants grown in Nebraska, USA.</title>
        <authorList>
            <person name="Schachtman D."/>
        </authorList>
    </citation>
    <scope>NUCLEOTIDE SEQUENCE [LARGE SCALE GENOMIC DNA]</scope>
    <source>
        <strain evidence="4 5">CC482</strain>
    </source>
</reference>
<proteinExistence type="predicted"/>
<dbReference type="SUPFAM" id="SSF46955">
    <property type="entry name" value="Putative DNA-binding domain"/>
    <property type="match status" value="1"/>
</dbReference>
<dbReference type="PANTHER" id="PTHR30204:SF97">
    <property type="entry name" value="MERR FAMILY REGULATORY PROTEIN"/>
    <property type="match status" value="1"/>
</dbReference>
<dbReference type="RefSeq" id="WP_307203513.1">
    <property type="nucleotide sequence ID" value="NZ_JAUSSU010000004.1"/>
</dbReference>
<dbReference type="EMBL" id="JAUSSU010000004">
    <property type="protein sequence ID" value="MDQ0112603.1"/>
    <property type="molecule type" value="Genomic_DNA"/>
</dbReference>
<evidence type="ECO:0000313" key="4">
    <source>
        <dbReference type="EMBL" id="MDQ0112603.1"/>
    </source>
</evidence>
<evidence type="ECO:0000259" key="2">
    <source>
        <dbReference type="PROSITE" id="PS50887"/>
    </source>
</evidence>
<dbReference type="Proteomes" id="UP001229346">
    <property type="component" value="Unassembled WGS sequence"/>
</dbReference>
<comment type="caution">
    <text evidence="4">The sequence shown here is derived from an EMBL/GenBank/DDBJ whole genome shotgun (WGS) entry which is preliminary data.</text>
</comment>
<dbReference type="InterPro" id="IPR043128">
    <property type="entry name" value="Rev_trsase/Diguanyl_cyclase"/>
</dbReference>
<sequence>MKIGEFAVQHNVTTKMLRHYDEIGLLKPSAIDAETGYRSYEPGQSHLLNWIVILKNLDFSLTEIKKLLSGPIETSIIVHQLIRKRIEITSLLNEQIQKKIAIDRLITLIEKEGFNIEKKIDFITIEQSKAHEIKKNIPNMEMFLDEAASISALCSADDGDISVFRFDISNFKQVNDDYGFDVGDNVIAACYQIIAANVRASLSRAAIGRAHGDEFVVFAIADRETISQVAHSIVDDMKAFDFNSIGCPKQMGCYIGGLVGPVRTMTEIRNVIEDSIETINDARKMGPNSIAIESYKL</sequence>
<dbReference type="PROSITE" id="PS50937">
    <property type="entry name" value="HTH_MERR_2"/>
    <property type="match status" value="1"/>
</dbReference>
<feature type="domain" description="HTH merR-type" evidence="3">
    <location>
        <begin position="1"/>
        <end position="70"/>
    </location>
</feature>
<dbReference type="PANTHER" id="PTHR30204">
    <property type="entry name" value="REDOX-CYCLING DRUG-SENSING TRANSCRIPTIONAL ACTIVATOR SOXR"/>
    <property type="match status" value="1"/>
</dbReference>
<name>A0ABT9TZ07_PAEHA</name>
<dbReference type="InterPro" id="IPR047057">
    <property type="entry name" value="MerR_fam"/>
</dbReference>
<dbReference type="Pfam" id="PF00990">
    <property type="entry name" value="GGDEF"/>
    <property type="match status" value="1"/>
</dbReference>
<dbReference type="SMART" id="SM00422">
    <property type="entry name" value="HTH_MERR"/>
    <property type="match status" value="1"/>
</dbReference>
<dbReference type="Pfam" id="PF13411">
    <property type="entry name" value="MerR_1"/>
    <property type="match status" value="1"/>
</dbReference>
<organism evidence="4 5">
    <name type="scientific">Paenibacillus harenae</name>
    <dbReference type="NCBI Taxonomy" id="306543"/>
    <lineage>
        <taxon>Bacteria</taxon>
        <taxon>Bacillati</taxon>
        <taxon>Bacillota</taxon>
        <taxon>Bacilli</taxon>
        <taxon>Bacillales</taxon>
        <taxon>Paenibacillaceae</taxon>
        <taxon>Paenibacillus</taxon>
    </lineage>
</organism>
<protein>
    <submittedName>
        <fullName evidence="4">Diguanylate cyclase (GGDEF)-like protein</fullName>
    </submittedName>
</protein>
<dbReference type="Gene3D" id="3.30.70.270">
    <property type="match status" value="1"/>
</dbReference>
<dbReference type="NCBIfam" id="TIGR00254">
    <property type="entry name" value="GGDEF"/>
    <property type="match status" value="1"/>
</dbReference>
<dbReference type="SMART" id="SM00267">
    <property type="entry name" value="GGDEF"/>
    <property type="match status" value="1"/>
</dbReference>
<dbReference type="SUPFAM" id="SSF55073">
    <property type="entry name" value="Nucleotide cyclase"/>
    <property type="match status" value="1"/>
</dbReference>
<dbReference type="InterPro" id="IPR000551">
    <property type="entry name" value="MerR-type_HTH_dom"/>
</dbReference>
<dbReference type="InterPro" id="IPR009061">
    <property type="entry name" value="DNA-bd_dom_put_sf"/>
</dbReference>
<dbReference type="PROSITE" id="PS50887">
    <property type="entry name" value="GGDEF"/>
    <property type="match status" value="1"/>
</dbReference>